<dbReference type="EMBL" id="JAAXEP010000019">
    <property type="protein sequence ID" value="MBY5632328.1"/>
    <property type="molecule type" value="Genomic_DNA"/>
</dbReference>
<name>A0AAJ1AEL6_RHILE</name>
<comment type="caution">
    <text evidence="1">The sequence shown here is derived from an EMBL/GenBank/DDBJ whole genome shotgun (WGS) entry which is preliminary data.</text>
</comment>
<reference evidence="1" key="1">
    <citation type="submission" date="2020-04" db="EMBL/GenBank/DDBJ databases">
        <title>Global-level population genomics supports evidence of horizontal gene transfer on evolution of Rhizobia in Lentils.</title>
        <authorList>
            <person name="Gai Y."/>
            <person name="Cook D."/>
            <person name="Riely B."/>
        </authorList>
    </citation>
    <scope>NUCLEOTIDE SEQUENCE</scope>
    <source>
        <strain evidence="1">Derici101B</strain>
    </source>
</reference>
<evidence type="ECO:0000313" key="2">
    <source>
        <dbReference type="Proteomes" id="UP000825699"/>
    </source>
</evidence>
<evidence type="ECO:0000313" key="1">
    <source>
        <dbReference type="EMBL" id="MBY5632328.1"/>
    </source>
</evidence>
<proteinExistence type="predicted"/>
<gene>
    <name evidence="1" type="ORF">HFO42_30245</name>
</gene>
<accession>A0AAJ1AEL6</accession>
<protein>
    <recommendedName>
        <fullName evidence="3">Ead/Ea22-like family protein</fullName>
    </recommendedName>
</protein>
<organism evidence="1 2">
    <name type="scientific">Rhizobium leguminosarum</name>
    <dbReference type="NCBI Taxonomy" id="384"/>
    <lineage>
        <taxon>Bacteria</taxon>
        <taxon>Pseudomonadati</taxon>
        <taxon>Pseudomonadota</taxon>
        <taxon>Alphaproteobacteria</taxon>
        <taxon>Hyphomicrobiales</taxon>
        <taxon>Rhizobiaceae</taxon>
        <taxon>Rhizobium/Agrobacterium group</taxon>
        <taxon>Rhizobium</taxon>
    </lineage>
</organism>
<dbReference type="Proteomes" id="UP000825699">
    <property type="component" value="Unassembled WGS sequence"/>
</dbReference>
<dbReference type="RefSeq" id="WP_221984234.1">
    <property type="nucleotide sequence ID" value="NZ_JAAXEB010000019.1"/>
</dbReference>
<dbReference type="AlphaFoldDB" id="A0AAJ1AEL6"/>
<sequence>MNLAEIISAIEQAMQSATPGPWYGRGPKGSESYGGGCVATTTTYQDKDFKAIADIRSHSSDISLDQADANREYIAACNPENIAALISAYKSMQTKLVAHGLDE</sequence>
<evidence type="ECO:0008006" key="3">
    <source>
        <dbReference type="Google" id="ProtNLM"/>
    </source>
</evidence>